<dbReference type="Proteomes" id="UP001055879">
    <property type="component" value="Linkage Group LG02"/>
</dbReference>
<name>A0ACB9EKA0_ARCLA</name>
<proteinExistence type="predicted"/>
<gene>
    <name evidence="1" type="ORF">L6452_06464</name>
</gene>
<sequence>MDIPRELYSIVVHHPSVVYLEKLTTPSSTTPHGEAFRASKTRTPSKVDKGKTVREAQEPSSMTLNIKIPIDFMNSYVLEKKGMFPLMKRFFLPHNKGWYQDTLLDDVDAHAVEFFFLWCSRPRRHYIPRWTKPKAWWSVPSEGRKIQRRQAGGRG</sequence>
<protein>
    <submittedName>
        <fullName evidence="1">Uncharacterized protein</fullName>
    </submittedName>
</protein>
<reference evidence="2" key="1">
    <citation type="journal article" date="2022" name="Mol. Ecol. Resour.">
        <title>The genomes of chicory, endive, great burdock and yacon provide insights into Asteraceae palaeo-polyploidization history and plant inulin production.</title>
        <authorList>
            <person name="Fan W."/>
            <person name="Wang S."/>
            <person name="Wang H."/>
            <person name="Wang A."/>
            <person name="Jiang F."/>
            <person name="Liu H."/>
            <person name="Zhao H."/>
            <person name="Xu D."/>
            <person name="Zhang Y."/>
        </authorList>
    </citation>
    <scope>NUCLEOTIDE SEQUENCE [LARGE SCALE GENOMIC DNA]</scope>
    <source>
        <strain evidence="2">cv. Niubang</strain>
    </source>
</reference>
<comment type="caution">
    <text evidence="1">The sequence shown here is derived from an EMBL/GenBank/DDBJ whole genome shotgun (WGS) entry which is preliminary data.</text>
</comment>
<dbReference type="EMBL" id="CM042048">
    <property type="protein sequence ID" value="KAI3758892.1"/>
    <property type="molecule type" value="Genomic_DNA"/>
</dbReference>
<evidence type="ECO:0000313" key="2">
    <source>
        <dbReference type="Proteomes" id="UP001055879"/>
    </source>
</evidence>
<evidence type="ECO:0000313" key="1">
    <source>
        <dbReference type="EMBL" id="KAI3758892.1"/>
    </source>
</evidence>
<accession>A0ACB9EKA0</accession>
<keyword evidence="2" id="KW-1185">Reference proteome</keyword>
<reference evidence="1 2" key="2">
    <citation type="journal article" date="2022" name="Mol. Ecol. Resour.">
        <title>The genomes of chicory, endive, great burdock and yacon provide insights into Asteraceae paleo-polyploidization history and plant inulin production.</title>
        <authorList>
            <person name="Fan W."/>
            <person name="Wang S."/>
            <person name="Wang H."/>
            <person name="Wang A."/>
            <person name="Jiang F."/>
            <person name="Liu H."/>
            <person name="Zhao H."/>
            <person name="Xu D."/>
            <person name="Zhang Y."/>
        </authorList>
    </citation>
    <scope>NUCLEOTIDE SEQUENCE [LARGE SCALE GENOMIC DNA]</scope>
    <source>
        <strain evidence="2">cv. Niubang</strain>
    </source>
</reference>
<organism evidence="1 2">
    <name type="scientific">Arctium lappa</name>
    <name type="common">Greater burdock</name>
    <name type="synonym">Lappa major</name>
    <dbReference type="NCBI Taxonomy" id="4217"/>
    <lineage>
        <taxon>Eukaryota</taxon>
        <taxon>Viridiplantae</taxon>
        <taxon>Streptophyta</taxon>
        <taxon>Embryophyta</taxon>
        <taxon>Tracheophyta</taxon>
        <taxon>Spermatophyta</taxon>
        <taxon>Magnoliopsida</taxon>
        <taxon>eudicotyledons</taxon>
        <taxon>Gunneridae</taxon>
        <taxon>Pentapetalae</taxon>
        <taxon>asterids</taxon>
        <taxon>campanulids</taxon>
        <taxon>Asterales</taxon>
        <taxon>Asteraceae</taxon>
        <taxon>Carduoideae</taxon>
        <taxon>Cardueae</taxon>
        <taxon>Arctiinae</taxon>
        <taxon>Arctium</taxon>
    </lineage>
</organism>